<keyword evidence="6" id="KW-1185">Reference proteome</keyword>
<sequence>MTFHPDYDSDSTLSDVPSEPEDQMQTGQGGPAGNKSTTSTNLGVQVNKKRHRNENFAKKRRIAYQNARREFITDLPPNCGSVTWEVRVRVQLDLFQDITTEYRKLKLERKKAQKAFKEGRGPQPPKDPIYRRTPTLEEIESANSIVTDPQKFRLYDHGLVHMFDRKMTKEKKKPIIAEIKFTDLKTISDQMREDLNFFLGFLHQSKKFVNTVGSESRSCGGYMWAIGWRKSMTHLEIVGRYVNSQAIKDNPDEFIQHVRDADRASQILWDLFFPMGNKALEANRQFMIEHNLPSFSDQVIPGTTPKEISPQADPDESTTDLSLPNPDEVTDNCATTTCNQSVTPSRKEVPDTPAPLNENPSNGKTEAVASNESVPQNEDGIPDTPELPHNKFFSTNLTFTSDGFYNHPHKDGGDDERLPFAFLLCVPTFKDTGLLAMESDGYDFKGGQFVFPQCAFGIDFKPDTMVQMIFDQRNYTHGTLKPEENGNFTKLGMSLQIARKTTNILDRVLLEEFVKDPKKFIADIPYILEKAEA</sequence>
<feature type="compositionally biased region" description="Polar residues" evidence="1">
    <location>
        <begin position="332"/>
        <end position="344"/>
    </location>
</feature>
<dbReference type="OrthoDB" id="2505311at2759"/>
<evidence type="ECO:0000256" key="1">
    <source>
        <dbReference type="SAM" id="MobiDB-lite"/>
    </source>
</evidence>
<dbReference type="EMBL" id="VDEP01000312">
    <property type="protein sequence ID" value="KAA1105081.1"/>
    <property type="molecule type" value="Genomic_DNA"/>
</dbReference>
<dbReference type="EMBL" id="VSWC01000147">
    <property type="protein sequence ID" value="KAA1075763.1"/>
    <property type="molecule type" value="Genomic_DNA"/>
</dbReference>
<dbReference type="Pfam" id="PF20515">
    <property type="entry name" value="2OG-FeII_Oxy_6"/>
    <property type="match status" value="2"/>
</dbReference>
<protein>
    <recommendedName>
        <fullName evidence="2">Tet-like 2OG-Fe(II) oxygenase domain-containing protein</fullName>
    </recommendedName>
</protein>
<reference evidence="6 7" key="1">
    <citation type="submission" date="2019-05" db="EMBL/GenBank/DDBJ databases">
        <title>Emergence of the Ug99 lineage of the wheat stem rust pathogen through somatic hybridization.</title>
        <authorList>
            <person name="Li F."/>
            <person name="Upadhyaya N.M."/>
            <person name="Sperschneider J."/>
            <person name="Matny O."/>
            <person name="Nguyen-Phuc H."/>
            <person name="Mago R."/>
            <person name="Raley C."/>
            <person name="Miller M.E."/>
            <person name="Silverstein K.A.T."/>
            <person name="Henningsen E."/>
            <person name="Hirsch C.D."/>
            <person name="Visser B."/>
            <person name="Pretorius Z.A."/>
            <person name="Steffenson B.J."/>
            <person name="Schwessinger B."/>
            <person name="Dodds P.N."/>
            <person name="Figueroa M."/>
        </authorList>
    </citation>
    <scope>NUCLEOTIDE SEQUENCE [LARGE SCALE GENOMIC DNA]</scope>
    <source>
        <strain evidence="3">21-0</strain>
        <strain evidence="4 7">Ug99</strain>
    </source>
</reference>
<feature type="compositionally biased region" description="Polar residues" evidence="1">
    <location>
        <begin position="358"/>
        <end position="376"/>
    </location>
</feature>
<feature type="domain" description="Tet-like 2OG-Fe(II) oxygenase" evidence="2">
    <location>
        <begin position="374"/>
        <end position="482"/>
    </location>
</feature>
<evidence type="ECO:0000313" key="6">
    <source>
        <dbReference type="Proteomes" id="UP000324748"/>
    </source>
</evidence>
<dbReference type="AlphaFoldDB" id="A0A5B0MHW6"/>
<feature type="domain" description="Tet-like 2OG-Fe(II) oxygenase" evidence="2">
    <location>
        <begin position="190"/>
        <end position="298"/>
    </location>
</feature>
<evidence type="ECO:0000313" key="4">
    <source>
        <dbReference type="EMBL" id="KAA1105081.1"/>
    </source>
</evidence>
<feature type="compositionally biased region" description="Polar residues" evidence="1">
    <location>
        <begin position="34"/>
        <end position="44"/>
    </location>
</feature>
<organism evidence="3 6">
    <name type="scientific">Puccinia graminis f. sp. tritici</name>
    <dbReference type="NCBI Taxonomy" id="56615"/>
    <lineage>
        <taxon>Eukaryota</taxon>
        <taxon>Fungi</taxon>
        <taxon>Dikarya</taxon>
        <taxon>Basidiomycota</taxon>
        <taxon>Pucciniomycotina</taxon>
        <taxon>Pucciniomycetes</taxon>
        <taxon>Pucciniales</taxon>
        <taxon>Pucciniaceae</taxon>
        <taxon>Puccinia</taxon>
    </lineage>
</organism>
<evidence type="ECO:0000259" key="2">
    <source>
        <dbReference type="Pfam" id="PF20515"/>
    </source>
</evidence>
<dbReference type="Proteomes" id="UP000325313">
    <property type="component" value="Unassembled WGS sequence"/>
</dbReference>
<evidence type="ECO:0000313" key="7">
    <source>
        <dbReference type="Proteomes" id="UP000325313"/>
    </source>
</evidence>
<name>A0A5B0MHW6_PUCGR</name>
<comment type="caution">
    <text evidence="3">The sequence shown here is derived from an EMBL/GenBank/DDBJ whole genome shotgun (WGS) entry which is preliminary data.</text>
</comment>
<dbReference type="EMBL" id="VDEP01000088">
    <property type="protein sequence ID" value="KAA1132239.1"/>
    <property type="molecule type" value="Genomic_DNA"/>
</dbReference>
<proteinExistence type="predicted"/>
<gene>
    <name evidence="3" type="ORF">PGT21_000864</name>
    <name evidence="4" type="ORF">PGTUg99_000726</name>
    <name evidence="5" type="ORF">PGTUg99_004290</name>
</gene>
<feature type="region of interest" description="Disordered" evidence="1">
    <location>
        <begin position="1"/>
        <end position="55"/>
    </location>
</feature>
<evidence type="ECO:0000313" key="5">
    <source>
        <dbReference type="EMBL" id="KAA1132239.1"/>
    </source>
</evidence>
<dbReference type="InterPro" id="IPR046798">
    <property type="entry name" value="2OG-FeII_Oxy_6"/>
</dbReference>
<evidence type="ECO:0000313" key="3">
    <source>
        <dbReference type="EMBL" id="KAA1075763.1"/>
    </source>
</evidence>
<dbReference type="Proteomes" id="UP000324748">
    <property type="component" value="Unassembled WGS sequence"/>
</dbReference>
<accession>A0A5B0MHW6</accession>
<feature type="region of interest" description="Disordered" evidence="1">
    <location>
        <begin position="295"/>
        <end position="388"/>
    </location>
</feature>